<dbReference type="RefSeq" id="WP_103310156.1">
    <property type="nucleotide sequence ID" value="NZ_PPPD01000001.1"/>
</dbReference>
<reference evidence="1 2" key="1">
    <citation type="submission" date="2018-01" db="EMBL/GenBank/DDBJ databases">
        <title>Deinococcus koreensis sp. nov., a radiation-resistant bacterium isolated from river water.</title>
        <authorList>
            <person name="Choi A."/>
        </authorList>
    </citation>
    <scope>NUCLEOTIDE SEQUENCE [LARGE SCALE GENOMIC DNA]</scope>
    <source>
        <strain evidence="1 2">SJW1-2</strain>
    </source>
</reference>
<sequence>MTAGTTSRELERLATHPDPQVRCAVAAHPNTPPGVLRDLAPECPGEVLGNRGLPLLRLAQPRLIQDWPKETLLRLIRHDLAPDWLRRFAVGHPRSEFQVALASNRVLSEAEVTGLAAHSAWQVRAKIAARPELPPAVLSTLSADADYGVRLYVAARRDLPQTSVERLRRDPSLFVRQVLEQTQRA</sequence>
<proteinExistence type="predicted"/>
<accession>A0A2K3UVA8</accession>
<evidence type="ECO:0000313" key="2">
    <source>
        <dbReference type="Proteomes" id="UP000236379"/>
    </source>
</evidence>
<comment type="caution">
    <text evidence="1">The sequence shown here is derived from an EMBL/GenBank/DDBJ whole genome shotgun (WGS) entry which is preliminary data.</text>
</comment>
<dbReference type="InterPro" id="IPR004830">
    <property type="entry name" value="LRR_variant"/>
</dbReference>
<dbReference type="Gene3D" id="1.25.10.10">
    <property type="entry name" value="Leucine-rich Repeat Variant"/>
    <property type="match status" value="1"/>
</dbReference>
<dbReference type="Pfam" id="PF01816">
    <property type="entry name" value="LRV"/>
    <property type="match status" value="2"/>
</dbReference>
<protein>
    <recommendedName>
        <fullName evidence="3">Leucine rich repeat variant</fullName>
    </recommendedName>
</protein>
<dbReference type="EMBL" id="PPPD01000001">
    <property type="protein sequence ID" value="PNY80462.1"/>
    <property type="molecule type" value="Genomic_DNA"/>
</dbReference>
<dbReference type="InterPro" id="IPR011989">
    <property type="entry name" value="ARM-like"/>
</dbReference>
<dbReference type="AlphaFoldDB" id="A0A2K3UVA8"/>
<dbReference type="Proteomes" id="UP000236379">
    <property type="component" value="Unassembled WGS sequence"/>
</dbReference>
<evidence type="ECO:0000313" key="1">
    <source>
        <dbReference type="EMBL" id="PNY80462.1"/>
    </source>
</evidence>
<name>A0A2K3UVA8_9DEIO</name>
<gene>
    <name evidence="1" type="ORF">CVO96_02945</name>
</gene>
<organism evidence="1 2">
    <name type="scientific">Deinococcus koreensis</name>
    <dbReference type="NCBI Taxonomy" id="2054903"/>
    <lineage>
        <taxon>Bacteria</taxon>
        <taxon>Thermotogati</taxon>
        <taxon>Deinococcota</taxon>
        <taxon>Deinococci</taxon>
        <taxon>Deinococcales</taxon>
        <taxon>Deinococcaceae</taxon>
        <taxon>Deinococcus</taxon>
    </lineage>
</organism>
<evidence type="ECO:0008006" key="3">
    <source>
        <dbReference type="Google" id="ProtNLM"/>
    </source>
</evidence>
<keyword evidence="2" id="KW-1185">Reference proteome</keyword>